<protein>
    <submittedName>
        <fullName evidence="1">Uncharacterized protein</fullName>
    </submittedName>
</protein>
<dbReference type="AlphaFoldDB" id="A0A2T4IGT0"/>
<evidence type="ECO:0000313" key="1">
    <source>
        <dbReference type="EMBL" id="PTD96969.1"/>
    </source>
</evidence>
<organism evidence="1 2">
    <name type="scientific">Pseudothauera lacus</name>
    <dbReference type="NCBI Taxonomy" id="2136175"/>
    <lineage>
        <taxon>Bacteria</taxon>
        <taxon>Pseudomonadati</taxon>
        <taxon>Pseudomonadota</taxon>
        <taxon>Betaproteobacteria</taxon>
        <taxon>Rhodocyclales</taxon>
        <taxon>Zoogloeaceae</taxon>
        <taxon>Pseudothauera</taxon>
    </lineage>
</organism>
<gene>
    <name evidence="1" type="ORF">C8261_06080</name>
</gene>
<dbReference type="RefSeq" id="WP_107492778.1">
    <property type="nucleotide sequence ID" value="NZ_PZKC01000004.1"/>
</dbReference>
<comment type="caution">
    <text evidence="1">The sequence shown here is derived from an EMBL/GenBank/DDBJ whole genome shotgun (WGS) entry which is preliminary data.</text>
</comment>
<proteinExistence type="predicted"/>
<sequence length="254" mass="27859">MTDNAGPAALIDPRYRVGGSFGVLRAITVKKLWGLWATNSPLQLPPIPADALLAESWVSYDGVTVDMARVSLDFLADSSGKAFFGAYVEALRAFVAQHKEAVDERLLSDCLSWSVEVEIFDSAAPTGSRTFSGSEPVGMQMLENTVDALRRYRASPGSLTILNDDAAEHSEQHYKYLSMAHYMAFDDRRVLIHFHDFNDDSEDADEVLHRVSLEREGFADAMSAVHARLKALTGSVCAALGVRPGQLGQARRRP</sequence>
<dbReference type="EMBL" id="PZKC01000004">
    <property type="protein sequence ID" value="PTD96969.1"/>
    <property type="molecule type" value="Genomic_DNA"/>
</dbReference>
<keyword evidence="2" id="KW-1185">Reference proteome</keyword>
<name>A0A2T4IGT0_9RHOO</name>
<reference evidence="1 2" key="1">
    <citation type="submission" date="2018-03" db="EMBL/GenBank/DDBJ databases">
        <authorList>
            <person name="Keele B.F."/>
        </authorList>
    </citation>
    <scope>NUCLEOTIDE SEQUENCE [LARGE SCALE GENOMIC DNA]</scope>
    <source>
        <strain evidence="1 2">D20</strain>
    </source>
</reference>
<accession>A0A2T4IGT0</accession>
<evidence type="ECO:0000313" key="2">
    <source>
        <dbReference type="Proteomes" id="UP000241193"/>
    </source>
</evidence>
<dbReference type="Proteomes" id="UP000241193">
    <property type="component" value="Unassembled WGS sequence"/>
</dbReference>
<reference evidence="1 2" key="2">
    <citation type="submission" date="2018-04" db="EMBL/GenBank/DDBJ databases">
        <title>Thauera lacus sp. nov., isolated from an saline lake in Inner Mongolia, China.</title>
        <authorList>
            <person name="Liang Q.-Y."/>
        </authorList>
    </citation>
    <scope>NUCLEOTIDE SEQUENCE [LARGE SCALE GENOMIC DNA]</scope>
    <source>
        <strain evidence="1 2">D20</strain>
    </source>
</reference>